<dbReference type="EMBL" id="JAMZDX010000001">
    <property type="protein sequence ID" value="MCP2308217.1"/>
    <property type="molecule type" value="Genomic_DNA"/>
</dbReference>
<dbReference type="Pfam" id="PF14435">
    <property type="entry name" value="SUKH-4"/>
    <property type="match status" value="1"/>
</dbReference>
<comment type="caution">
    <text evidence="1">The sequence shown here is derived from an EMBL/GenBank/DDBJ whole genome shotgun (WGS) entry which is preliminary data.</text>
</comment>
<keyword evidence="2" id="KW-1185">Reference proteome</keyword>
<proteinExistence type="predicted"/>
<reference evidence="1 2" key="1">
    <citation type="submission" date="2022-06" db="EMBL/GenBank/DDBJ databases">
        <title>Sequencing the genomes of 1000 actinobacteria strains.</title>
        <authorList>
            <person name="Klenk H.-P."/>
        </authorList>
    </citation>
    <scope>NUCLEOTIDE SEQUENCE [LARGE SCALE GENOMIC DNA]</scope>
    <source>
        <strain evidence="1 2">DSM 41656</strain>
    </source>
</reference>
<sequence>MFDADRLVVLDAERLTAVPHGTTRAYLRDIGLPDQLGSWFRLARGWDEGDVTIGGENFRRLSEWYPGRPYDMAHWLNIGGIGDDDIAVDVASGTVYALPENGPTPCVLNTDLQRFASFLHLLEVERLEYDGEAATAAGLDEYDPEGAAERLLAFMRGSDPLAPLDDPESVWCKVLRRVESGMAYQ</sequence>
<organism evidence="1 2">
    <name type="scientific">Kitasatospora paracochleata</name>
    <dbReference type="NCBI Taxonomy" id="58354"/>
    <lineage>
        <taxon>Bacteria</taxon>
        <taxon>Bacillati</taxon>
        <taxon>Actinomycetota</taxon>
        <taxon>Actinomycetes</taxon>
        <taxon>Kitasatosporales</taxon>
        <taxon>Streptomycetaceae</taxon>
        <taxon>Kitasatospora</taxon>
    </lineage>
</organism>
<protein>
    <recommendedName>
        <fullName evidence="3">SUKH-4 immunity protein of toxin-antitoxin system</fullName>
    </recommendedName>
</protein>
<accession>A0ABT1ISX7</accession>
<evidence type="ECO:0000313" key="1">
    <source>
        <dbReference type="EMBL" id="MCP2308217.1"/>
    </source>
</evidence>
<name>A0ABT1ISX7_9ACTN</name>
<evidence type="ECO:0000313" key="2">
    <source>
        <dbReference type="Proteomes" id="UP001206483"/>
    </source>
</evidence>
<evidence type="ECO:0008006" key="3">
    <source>
        <dbReference type="Google" id="ProtNLM"/>
    </source>
</evidence>
<dbReference type="Proteomes" id="UP001206483">
    <property type="component" value="Unassembled WGS sequence"/>
</dbReference>
<gene>
    <name evidence="1" type="ORF">FHR36_001309</name>
</gene>
<dbReference type="InterPro" id="IPR025851">
    <property type="entry name" value="SUKH-4"/>
</dbReference>